<evidence type="ECO:0000313" key="6">
    <source>
        <dbReference type="Proteomes" id="UP001521181"/>
    </source>
</evidence>
<dbReference type="PANTHER" id="PTHR30146:SF109">
    <property type="entry name" value="HTH-TYPE TRANSCRIPTIONAL REGULATOR GALS"/>
    <property type="match status" value="1"/>
</dbReference>
<dbReference type="Proteomes" id="UP001521181">
    <property type="component" value="Unassembled WGS sequence"/>
</dbReference>
<evidence type="ECO:0000313" key="5">
    <source>
        <dbReference type="EMBL" id="MCE5973830.1"/>
    </source>
</evidence>
<keyword evidence="2" id="KW-0238">DNA-binding</keyword>
<sequence>MTDSNQHNVTGSKVTIHDVARAAGVSKSTVSRMLDERLPRSDSEKARHVRKIAEQLGYVRDISAASLRRGETGMIGVIVPRLTDTVMAMLYESLARAAMRLGKFTIVASTEDEPGAVRHAAEALLRRGVDGLILSTARDEDIYTKELRARGVPYVLTLRTDGVSLSAVGDDQLGGYLATRHLIDLGHRRIALIAGPSYASSATGRRAGYLQAMREADLESDPDLIVGSSFSIEAGVEAARQLLELPRRPTAIFAVNDNTAIGALSGLASIGLSVPDDMSLVGYNDVPIVSHLPTPLTSVRVPFDQIAHEALSLLSEDMEEIGQPIRRVAPTLIPRKSTRRWHDAHGNAVASRP</sequence>
<dbReference type="Pfam" id="PF13377">
    <property type="entry name" value="Peripla_BP_3"/>
    <property type="match status" value="1"/>
</dbReference>
<dbReference type="Gene3D" id="1.10.260.40">
    <property type="entry name" value="lambda repressor-like DNA-binding domains"/>
    <property type="match status" value="1"/>
</dbReference>
<gene>
    <name evidence="5" type="ORF">LZA78_10090</name>
</gene>
<evidence type="ECO:0000256" key="3">
    <source>
        <dbReference type="ARBA" id="ARBA00023163"/>
    </source>
</evidence>
<dbReference type="CDD" id="cd06285">
    <property type="entry name" value="PBP1_LacI-like"/>
    <property type="match status" value="1"/>
</dbReference>
<dbReference type="InterPro" id="IPR000843">
    <property type="entry name" value="HTH_LacI"/>
</dbReference>
<dbReference type="InterPro" id="IPR010982">
    <property type="entry name" value="Lambda_DNA-bd_dom_sf"/>
</dbReference>
<comment type="caution">
    <text evidence="5">The sequence shown here is derived from an EMBL/GenBank/DDBJ whole genome shotgun (WGS) entry which is preliminary data.</text>
</comment>
<dbReference type="CDD" id="cd01392">
    <property type="entry name" value="HTH_LacI"/>
    <property type="match status" value="1"/>
</dbReference>
<evidence type="ECO:0000256" key="1">
    <source>
        <dbReference type="ARBA" id="ARBA00023015"/>
    </source>
</evidence>
<dbReference type="Gene3D" id="3.40.50.2300">
    <property type="match status" value="2"/>
</dbReference>
<organism evidence="5 6">
    <name type="scientific">Rhodobacter flavimaris</name>
    <dbReference type="NCBI Taxonomy" id="2907145"/>
    <lineage>
        <taxon>Bacteria</taxon>
        <taxon>Pseudomonadati</taxon>
        <taxon>Pseudomonadota</taxon>
        <taxon>Alphaproteobacteria</taxon>
        <taxon>Rhodobacterales</taxon>
        <taxon>Rhodobacter group</taxon>
        <taxon>Rhodobacter</taxon>
    </lineage>
</organism>
<evidence type="ECO:0000259" key="4">
    <source>
        <dbReference type="PROSITE" id="PS50932"/>
    </source>
</evidence>
<evidence type="ECO:0000256" key="2">
    <source>
        <dbReference type="ARBA" id="ARBA00023125"/>
    </source>
</evidence>
<dbReference type="SUPFAM" id="SSF47413">
    <property type="entry name" value="lambda repressor-like DNA-binding domains"/>
    <property type="match status" value="1"/>
</dbReference>
<dbReference type="SMART" id="SM00354">
    <property type="entry name" value="HTH_LACI"/>
    <property type="match status" value="1"/>
</dbReference>
<feature type="domain" description="HTH lacI-type" evidence="4">
    <location>
        <begin position="14"/>
        <end position="69"/>
    </location>
</feature>
<name>A0ABS8YXG0_9RHOB</name>
<dbReference type="PROSITE" id="PS50932">
    <property type="entry name" value="HTH_LACI_2"/>
    <property type="match status" value="1"/>
</dbReference>
<keyword evidence="3" id="KW-0804">Transcription</keyword>
<keyword evidence="6" id="KW-1185">Reference proteome</keyword>
<dbReference type="SUPFAM" id="SSF53822">
    <property type="entry name" value="Periplasmic binding protein-like I"/>
    <property type="match status" value="1"/>
</dbReference>
<dbReference type="RefSeq" id="WP_233676809.1">
    <property type="nucleotide sequence ID" value="NZ_JAJUOS010000007.1"/>
</dbReference>
<dbReference type="PRINTS" id="PR00036">
    <property type="entry name" value="HTHLACI"/>
</dbReference>
<dbReference type="EMBL" id="JAJUOS010000007">
    <property type="protein sequence ID" value="MCE5973830.1"/>
    <property type="molecule type" value="Genomic_DNA"/>
</dbReference>
<dbReference type="InterPro" id="IPR046335">
    <property type="entry name" value="LacI/GalR-like_sensor"/>
</dbReference>
<keyword evidence="1" id="KW-0805">Transcription regulation</keyword>
<dbReference type="PROSITE" id="PS00356">
    <property type="entry name" value="HTH_LACI_1"/>
    <property type="match status" value="1"/>
</dbReference>
<dbReference type="Pfam" id="PF00356">
    <property type="entry name" value="LacI"/>
    <property type="match status" value="1"/>
</dbReference>
<proteinExistence type="predicted"/>
<dbReference type="PANTHER" id="PTHR30146">
    <property type="entry name" value="LACI-RELATED TRANSCRIPTIONAL REPRESSOR"/>
    <property type="match status" value="1"/>
</dbReference>
<dbReference type="InterPro" id="IPR028082">
    <property type="entry name" value="Peripla_BP_I"/>
</dbReference>
<reference evidence="5 6" key="1">
    <citation type="submission" date="2021-12" db="EMBL/GenBank/DDBJ databases">
        <title>Sinirhodobacter sp. WL0062 is a bacterium isolated from seawater.</title>
        <authorList>
            <person name="Wang L."/>
            <person name="He W."/>
            <person name="Zhang D.-F."/>
        </authorList>
    </citation>
    <scope>NUCLEOTIDE SEQUENCE [LARGE SCALE GENOMIC DNA]</scope>
    <source>
        <strain evidence="5 6">WL0062</strain>
    </source>
</reference>
<accession>A0ABS8YXG0</accession>
<protein>
    <submittedName>
        <fullName evidence="5">LacI family transcriptional regulator</fullName>
    </submittedName>
</protein>